<dbReference type="PROSITE" id="PS51257">
    <property type="entry name" value="PROKAR_LIPOPROTEIN"/>
    <property type="match status" value="1"/>
</dbReference>
<evidence type="ECO:0008006" key="2">
    <source>
        <dbReference type="Google" id="ProtNLM"/>
    </source>
</evidence>
<proteinExistence type="predicted"/>
<sequence length="150" mass="17035">MNKGKKIWIALFLTLTLMVILSGCSGLPKTAKINITIEPNPVPYSSENENWPFDIVLDESNGVGVTLSSLRWDEYNQEEQLFNTQFLYEEGIIDWFESNYLPAFSSLQNEVAYYIAPGDEFAKYTVLTFEGVDDNNNSIEATGRVDYLPQ</sequence>
<dbReference type="EMBL" id="BARS01010926">
    <property type="protein sequence ID" value="GAF98544.1"/>
    <property type="molecule type" value="Genomic_DNA"/>
</dbReference>
<comment type="caution">
    <text evidence="1">The sequence shown here is derived from an EMBL/GenBank/DDBJ whole genome shotgun (WGS) entry which is preliminary data.</text>
</comment>
<protein>
    <recommendedName>
        <fullName evidence="2">Cohesin domain-containing protein</fullName>
    </recommendedName>
</protein>
<name>X0TZ46_9ZZZZ</name>
<gene>
    <name evidence="1" type="ORF">S01H1_20072</name>
</gene>
<accession>X0TZ46</accession>
<organism evidence="1">
    <name type="scientific">marine sediment metagenome</name>
    <dbReference type="NCBI Taxonomy" id="412755"/>
    <lineage>
        <taxon>unclassified sequences</taxon>
        <taxon>metagenomes</taxon>
        <taxon>ecological metagenomes</taxon>
    </lineage>
</organism>
<evidence type="ECO:0000313" key="1">
    <source>
        <dbReference type="EMBL" id="GAF98544.1"/>
    </source>
</evidence>
<reference evidence="1" key="1">
    <citation type="journal article" date="2014" name="Front. Microbiol.">
        <title>High frequency of phylogenetically diverse reductive dehalogenase-homologous genes in deep subseafloor sedimentary metagenomes.</title>
        <authorList>
            <person name="Kawai M."/>
            <person name="Futagami T."/>
            <person name="Toyoda A."/>
            <person name="Takaki Y."/>
            <person name="Nishi S."/>
            <person name="Hori S."/>
            <person name="Arai W."/>
            <person name="Tsubouchi T."/>
            <person name="Morono Y."/>
            <person name="Uchiyama I."/>
            <person name="Ito T."/>
            <person name="Fujiyama A."/>
            <person name="Inagaki F."/>
            <person name="Takami H."/>
        </authorList>
    </citation>
    <scope>NUCLEOTIDE SEQUENCE</scope>
    <source>
        <strain evidence="1">Expedition CK06-06</strain>
    </source>
</reference>
<dbReference type="AlphaFoldDB" id="X0TZ46"/>